<evidence type="ECO:0000313" key="3">
    <source>
        <dbReference type="Proteomes" id="UP000030651"/>
    </source>
</evidence>
<dbReference type="EMBL" id="KI912109">
    <property type="protein sequence ID" value="ETS86241.1"/>
    <property type="molecule type" value="Genomic_DNA"/>
</dbReference>
<dbReference type="KEGG" id="pfy:PFICI_00069"/>
<dbReference type="OrthoDB" id="4778890at2759"/>
<keyword evidence="1" id="KW-1133">Transmembrane helix</keyword>
<accession>W3XLX1</accession>
<feature type="transmembrane region" description="Helical" evidence="1">
    <location>
        <begin position="211"/>
        <end position="233"/>
    </location>
</feature>
<dbReference type="RefSeq" id="XP_007826841.1">
    <property type="nucleotide sequence ID" value="XM_007828650.1"/>
</dbReference>
<dbReference type="InParanoid" id="W3XLX1"/>
<keyword evidence="1" id="KW-0472">Membrane</keyword>
<feature type="transmembrane region" description="Helical" evidence="1">
    <location>
        <begin position="294"/>
        <end position="315"/>
    </location>
</feature>
<proteinExistence type="predicted"/>
<feature type="transmembrane region" description="Helical" evidence="1">
    <location>
        <begin position="178"/>
        <end position="199"/>
    </location>
</feature>
<dbReference type="OMA" id="RICTWSS"/>
<dbReference type="AlphaFoldDB" id="W3XLX1"/>
<evidence type="ECO:0000313" key="2">
    <source>
        <dbReference type="EMBL" id="ETS86241.1"/>
    </source>
</evidence>
<organism evidence="2 3">
    <name type="scientific">Pestalotiopsis fici (strain W106-1 / CGMCC3.15140)</name>
    <dbReference type="NCBI Taxonomy" id="1229662"/>
    <lineage>
        <taxon>Eukaryota</taxon>
        <taxon>Fungi</taxon>
        <taxon>Dikarya</taxon>
        <taxon>Ascomycota</taxon>
        <taxon>Pezizomycotina</taxon>
        <taxon>Sordariomycetes</taxon>
        <taxon>Xylariomycetidae</taxon>
        <taxon>Amphisphaeriales</taxon>
        <taxon>Sporocadaceae</taxon>
        <taxon>Pestalotiopsis</taxon>
    </lineage>
</organism>
<feature type="transmembrane region" description="Helical" evidence="1">
    <location>
        <begin position="411"/>
        <end position="432"/>
    </location>
</feature>
<sequence length="449" mass="48895">MNSSTLVTQSTTQEVTGQSAFWVLITLAGAAVCQPTHTRLDTVFFGGNISLTRALPSICLWDGIVDVYALCKAIREGRRTSGQDVAPVTLPRHTAAKRIRARLKPNVVMVKLAIALIAVLPQTIKILSMRGIPGTQFAASIFFFASATRLIVELTGLETYRNLPVILPERAHWKNPSFVLFYLIVMSQIYSWLWIWYNIGFLLKIDISEYIYVRLAFTSIELITKIAAIAQGILWARGIVVHWSQGDPAPPRILSAVGVLLPVSVHILTSPINQAASTSVPSFVIKANAISDRILYAAFLAFCAASASFVAAGLLDLLGRKIAERNYAEDTYLGGDDTAPGTSQETDVALTGQTTDTAAHVAQESDTADRSLAQRIKAVLMRPIFSVLYSAHVVNSGLDHRVMSFVRMNSLASNIVAITIFNIVTTVCYYLVRFDGTGTTSPAWTSILG</sequence>
<keyword evidence="3" id="KW-1185">Reference proteome</keyword>
<dbReference type="GeneID" id="19265082"/>
<name>W3XLX1_PESFW</name>
<gene>
    <name evidence="2" type="ORF">PFICI_00069</name>
</gene>
<evidence type="ECO:0000256" key="1">
    <source>
        <dbReference type="SAM" id="Phobius"/>
    </source>
</evidence>
<feature type="transmembrane region" description="Helical" evidence="1">
    <location>
        <begin position="107"/>
        <end position="124"/>
    </location>
</feature>
<keyword evidence="1" id="KW-0812">Transmembrane</keyword>
<dbReference type="eggNOG" id="ENOG502T66K">
    <property type="taxonomic scope" value="Eukaryota"/>
</dbReference>
<protein>
    <submittedName>
        <fullName evidence="2">Uncharacterized protein</fullName>
    </submittedName>
</protein>
<dbReference type="HOGENOM" id="CLU_057361_0_0_1"/>
<reference evidence="3" key="1">
    <citation type="journal article" date="2015" name="BMC Genomics">
        <title>Genomic and transcriptomic analysis of the endophytic fungus Pestalotiopsis fici reveals its lifestyle and high potential for synthesis of natural products.</title>
        <authorList>
            <person name="Wang X."/>
            <person name="Zhang X."/>
            <person name="Liu L."/>
            <person name="Xiang M."/>
            <person name="Wang W."/>
            <person name="Sun X."/>
            <person name="Che Y."/>
            <person name="Guo L."/>
            <person name="Liu G."/>
            <person name="Guo L."/>
            <person name="Wang C."/>
            <person name="Yin W.B."/>
            <person name="Stadler M."/>
            <person name="Zhang X."/>
            <person name="Liu X."/>
        </authorList>
    </citation>
    <scope>NUCLEOTIDE SEQUENCE [LARGE SCALE GENOMIC DNA]</scope>
    <source>
        <strain evidence="3">W106-1 / CGMCC3.15140</strain>
    </source>
</reference>
<dbReference type="Proteomes" id="UP000030651">
    <property type="component" value="Unassembled WGS sequence"/>
</dbReference>